<proteinExistence type="predicted"/>
<evidence type="ECO:0000313" key="1">
    <source>
        <dbReference type="EMBL" id="KIQ31232.1"/>
    </source>
</evidence>
<sequence length="345" mass="36665">MSATPLVVSRTGMVTGVGLDAATSCAAIRGAIDNFQQTAFRDRNGEWIMGCEVALHAPWRGEKKLLAMAARAIGECLEGFDQAACEATPLLLCLAEADRPGRIVRNDARLLEALQRELGFDFHPQSAVIAQGHVSGAVALYRARQLVDASLASQVVVAASDSLLDGAALADCEARDRLLTSANSDGFIPGEGAAALLVEPLRAQAWGQLVCRGIGFAVEKAHIDSEEPLRADGLTSAIKQSLQEAGCGESILDFKIIDASGGQYVFKEATLAFGRIDRTKRTEFDVWHPADCIGEVGAPVGLAMIAVLKAAFEKAYARGNNVLLHLGNDDGKRASMIFSWHFTGD</sequence>
<dbReference type="NCBIfam" id="NF004798">
    <property type="entry name" value="PRK06147.1"/>
    <property type="match status" value="1"/>
</dbReference>
<dbReference type="OrthoDB" id="3078238at2"/>
<dbReference type="EC" id="2.3.1.41" evidence="1"/>
<gene>
    <name evidence="1" type="ORF">RT97_16545</name>
</gene>
<dbReference type="RefSeq" id="WP_042579885.1">
    <property type="nucleotide sequence ID" value="NZ_JXQQ01000035.1"/>
</dbReference>
<evidence type="ECO:0000313" key="2">
    <source>
        <dbReference type="Proteomes" id="UP000032067"/>
    </source>
</evidence>
<dbReference type="Proteomes" id="UP000032067">
    <property type="component" value="Unassembled WGS sequence"/>
</dbReference>
<comment type="caution">
    <text evidence="1">The sequence shown here is derived from an EMBL/GenBank/DDBJ whole genome shotgun (WGS) entry which is preliminary data.</text>
</comment>
<dbReference type="EMBL" id="JXQQ01000035">
    <property type="protein sequence ID" value="KIQ31232.1"/>
    <property type="molecule type" value="Genomic_DNA"/>
</dbReference>
<dbReference type="SUPFAM" id="SSF53901">
    <property type="entry name" value="Thiolase-like"/>
    <property type="match status" value="1"/>
</dbReference>
<keyword evidence="1" id="KW-0808">Transferase</keyword>
<accession>A0A0D0KYK0</accession>
<dbReference type="GO" id="GO:0004315">
    <property type="term" value="F:3-oxoacyl-[acyl-carrier-protein] synthase activity"/>
    <property type="evidence" value="ECO:0007669"/>
    <property type="project" value="UniProtKB-EC"/>
</dbReference>
<dbReference type="InterPro" id="IPR016039">
    <property type="entry name" value="Thiolase-like"/>
</dbReference>
<protein>
    <submittedName>
        <fullName evidence="1">3-oxoacyl-ACP synthase</fullName>
        <ecNumber evidence="1">2.3.1.41</ecNumber>
    </submittedName>
</protein>
<dbReference type="AlphaFoldDB" id="A0A0D0KYK0"/>
<organism evidence="1 2">
    <name type="scientific">Variovorax paradoxus</name>
    <dbReference type="NCBI Taxonomy" id="34073"/>
    <lineage>
        <taxon>Bacteria</taxon>
        <taxon>Pseudomonadati</taxon>
        <taxon>Pseudomonadota</taxon>
        <taxon>Betaproteobacteria</taxon>
        <taxon>Burkholderiales</taxon>
        <taxon>Comamonadaceae</taxon>
        <taxon>Variovorax</taxon>
    </lineage>
</organism>
<keyword evidence="1" id="KW-0012">Acyltransferase</keyword>
<name>A0A0D0KYK0_VARPD</name>
<dbReference type="Gene3D" id="3.40.47.10">
    <property type="match status" value="1"/>
</dbReference>
<reference evidence="1 2" key="1">
    <citation type="submission" date="2014-12" db="EMBL/GenBank/DDBJ databases">
        <title>16Stimator: statistical estimation of ribosomal gene copy numbers from draft genome assemblies.</title>
        <authorList>
            <person name="Perisin M.A."/>
            <person name="Vetter M."/>
            <person name="Gilbert J.A."/>
            <person name="Bergelson J."/>
        </authorList>
    </citation>
    <scope>NUCLEOTIDE SEQUENCE [LARGE SCALE GENOMIC DNA]</scope>
    <source>
        <strain evidence="1 2">MEDvA23</strain>
    </source>
</reference>